<feature type="signal peptide" evidence="2">
    <location>
        <begin position="1"/>
        <end position="30"/>
    </location>
</feature>
<keyword evidence="4" id="KW-1185">Reference proteome</keyword>
<protein>
    <recommendedName>
        <fullName evidence="5">Secreted protein</fullName>
    </recommendedName>
</protein>
<name>A0A1I2K9L5_9ACTN</name>
<sequence>MTTGRSSALPRSLSVLVLLVLALFSPASGALPAASGPVIASCASAERVARTAEEASPATLEPGAAPPAVSSPAADRAPALTSQDTARAAVSRAPPPAV</sequence>
<feature type="chain" id="PRO_5038751056" description="Secreted protein" evidence="2">
    <location>
        <begin position="31"/>
        <end position="98"/>
    </location>
</feature>
<dbReference type="EMBL" id="FONV01000015">
    <property type="protein sequence ID" value="SFF61626.1"/>
    <property type="molecule type" value="Genomic_DNA"/>
</dbReference>
<evidence type="ECO:0000313" key="3">
    <source>
        <dbReference type="EMBL" id="SFF61626.1"/>
    </source>
</evidence>
<feature type="compositionally biased region" description="Low complexity" evidence="1">
    <location>
        <begin position="62"/>
        <end position="79"/>
    </location>
</feature>
<dbReference type="RefSeq" id="WP_093620304.1">
    <property type="nucleotide sequence ID" value="NZ_BOMT01000084.1"/>
</dbReference>
<dbReference type="STRING" id="35752.SAMN05421541_11562"/>
<evidence type="ECO:0000256" key="1">
    <source>
        <dbReference type="SAM" id="MobiDB-lite"/>
    </source>
</evidence>
<keyword evidence="2" id="KW-0732">Signal</keyword>
<dbReference type="Proteomes" id="UP000199645">
    <property type="component" value="Unassembled WGS sequence"/>
</dbReference>
<organism evidence="3 4">
    <name type="scientific">Actinoplanes philippinensis</name>
    <dbReference type="NCBI Taxonomy" id="35752"/>
    <lineage>
        <taxon>Bacteria</taxon>
        <taxon>Bacillati</taxon>
        <taxon>Actinomycetota</taxon>
        <taxon>Actinomycetes</taxon>
        <taxon>Micromonosporales</taxon>
        <taxon>Micromonosporaceae</taxon>
        <taxon>Actinoplanes</taxon>
    </lineage>
</organism>
<gene>
    <name evidence="3" type="ORF">SAMN05421541_11562</name>
</gene>
<accession>A0A1I2K9L5</accession>
<evidence type="ECO:0000256" key="2">
    <source>
        <dbReference type="SAM" id="SignalP"/>
    </source>
</evidence>
<dbReference type="AlphaFoldDB" id="A0A1I2K9L5"/>
<proteinExistence type="predicted"/>
<feature type="region of interest" description="Disordered" evidence="1">
    <location>
        <begin position="53"/>
        <end position="98"/>
    </location>
</feature>
<evidence type="ECO:0000313" key="4">
    <source>
        <dbReference type="Proteomes" id="UP000199645"/>
    </source>
</evidence>
<evidence type="ECO:0008006" key="5">
    <source>
        <dbReference type="Google" id="ProtNLM"/>
    </source>
</evidence>
<reference evidence="3 4" key="1">
    <citation type="submission" date="2016-10" db="EMBL/GenBank/DDBJ databases">
        <authorList>
            <person name="de Groot N.N."/>
        </authorList>
    </citation>
    <scope>NUCLEOTIDE SEQUENCE [LARGE SCALE GENOMIC DNA]</scope>
    <source>
        <strain evidence="3 4">DSM 43019</strain>
    </source>
</reference>